<evidence type="ECO:0000313" key="1">
    <source>
        <dbReference type="EMBL" id="KYN34992.1"/>
    </source>
</evidence>
<gene>
    <name evidence="1" type="ORF">ALC56_10680</name>
</gene>
<reference evidence="1 2" key="1">
    <citation type="submission" date="2016-03" db="EMBL/GenBank/DDBJ databases">
        <title>Trachymyrmex septentrionalis WGS genome.</title>
        <authorList>
            <person name="Nygaard S."/>
            <person name="Hu H."/>
            <person name="Boomsma J."/>
            <person name="Zhang G."/>
        </authorList>
    </citation>
    <scope>NUCLEOTIDE SEQUENCE [LARGE SCALE GENOMIC DNA]</scope>
    <source>
        <strain evidence="1">Tsep2-gDNA-1</strain>
        <tissue evidence="1">Whole body</tissue>
    </source>
</reference>
<proteinExistence type="predicted"/>
<accession>A0A151JUD5</accession>
<organism evidence="1 2">
    <name type="scientific">Trachymyrmex septentrionalis</name>
    <dbReference type="NCBI Taxonomy" id="34720"/>
    <lineage>
        <taxon>Eukaryota</taxon>
        <taxon>Metazoa</taxon>
        <taxon>Ecdysozoa</taxon>
        <taxon>Arthropoda</taxon>
        <taxon>Hexapoda</taxon>
        <taxon>Insecta</taxon>
        <taxon>Pterygota</taxon>
        <taxon>Neoptera</taxon>
        <taxon>Endopterygota</taxon>
        <taxon>Hymenoptera</taxon>
        <taxon>Apocrita</taxon>
        <taxon>Aculeata</taxon>
        <taxon>Formicoidea</taxon>
        <taxon>Formicidae</taxon>
        <taxon>Myrmicinae</taxon>
        <taxon>Trachymyrmex</taxon>
    </lineage>
</organism>
<keyword evidence="2" id="KW-1185">Reference proteome</keyword>
<evidence type="ECO:0000313" key="2">
    <source>
        <dbReference type="Proteomes" id="UP000078541"/>
    </source>
</evidence>
<dbReference type="Proteomes" id="UP000078541">
    <property type="component" value="Unassembled WGS sequence"/>
</dbReference>
<sequence length="81" mass="9471">LKLFRLIKDTTIRLINIVKEHSAVLSRTSAPNATYAYQTSVSRCIHYVANILNLPEVFNTWVYFPNNIQELQEIRNKYVDT</sequence>
<dbReference type="AlphaFoldDB" id="A0A151JUD5"/>
<name>A0A151JUD5_9HYME</name>
<feature type="non-terminal residue" evidence="1">
    <location>
        <position position="1"/>
    </location>
</feature>
<dbReference type="EMBL" id="KQ981849">
    <property type="protein sequence ID" value="KYN34992.1"/>
    <property type="molecule type" value="Genomic_DNA"/>
</dbReference>
<protein>
    <submittedName>
        <fullName evidence="1">Uncharacterized protein</fullName>
    </submittedName>
</protein>
<dbReference type="STRING" id="34720.A0A151JUD5"/>